<keyword evidence="2" id="KW-0472">Membrane</keyword>
<organism evidence="3 4">
    <name type="scientific">Parnassius mnemosyne</name>
    <name type="common">clouded apollo</name>
    <dbReference type="NCBI Taxonomy" id="213953"/>
    <lineage>
        <taxon>Eukaryota</taxon>
        <taxon>Metazoa</taxon>
        <taxon>Ecdysozoa</taxon>
        <taxon>Arthropoda</taxon>
        <taxon>Hexapoda</taxon>
        <taxon>Insecta</taxon>
        <taxon>Pterygota</taxon>
        <taxon>Neoptera</taxon>
        <taxon>Endopterygota</taxon>
        <taxon>Lepidoptera</taxon>
        <taxon>Glossata</taxon>
        <taxon>Ditrysia</taxon>
        <taxon>Papilionoidea</taxon>
        <taxon>Papilionidae</taxon>
        <taxon>Parnassiinae</taxon>
        <taxon>Parnassini</taxon>
        <taxon>Parnassius</taxon>
        <taxon>Driopa</taxon>
    </lineage>
</organism>
<dbReference type="EMBL" id="CAVLGL010000126">
    <property type="protein sequence ID" value="CAK1601453.1"/>
    <property type="molecule type" value="Genomic_DNA"/>
</dbReference>
<dbReference type="PANTHER" id="PTHR46876:SF1">
    <property type="entry name" value="LOW-DENSITY LIPOPROTEIN RECEPTOR-RELATED PROTEIN 11"/>
    <property type="match status" value="1"/>
</dbReference>
<evidence type="ECO:0000313" key="3">
    <source>
        <dbReference type="EMBL" id="CAK1601453.1"/>
    </source>
</evidence>
<dbReference type="PANTHER" id="PTHR46876">
    <property type="entry name" value="LOW-DENSITY LIPOPROTEIN RECEPTOR-RELATED PROTEIN 11"/>
    <property type="match status" value="1"/>
</dbReference>
<sequence length="375" mass="39972">MRAAQSAQSVHGDIVAGVQGIAAEAMGGEGEASEAGELWPRRLTQAQHRYSGLTGDGSAPHIFSHQGGLLQAAWPHRAWPPDPPRNEVDNIDSMAGLGGMGMGNMGGGVGWGASRLEPWPDERRAWPVPPRAHPDMAVYVPAKTIPELPLYTGQQQVLRDAPKKGFDLSGERRAELSGEPSGELSGERRGDLSGERRGELGDERRGELGDERRGELGGERRGDLGDERRGELGDERRGELGDERRGGLGDERRAQLSGERARASAATAAPPAAAHAPPAPLSKPELLENTTKKKTLKNPAAERVVAVVATPAPWGDEHDGLSEHPPAAVLLLVLGSLMTVSLGALVACRARAARRRRARPRLAVDADYLVNGMYL</sequence>
<evidence type="ECO:0000313" key="4">
    <source>
        <dbReference type="Proteomes" id="UP001314205"/>
    </source>
</evidence>
<comment type="caution">
    <text evidence="3">The sequence shown here is derived from an EMBL/GenBank/DDBJ whole genome shotgun (WGS) entry which is preliminary data.</text>
</comment>
<feature type="compositionally biased region" description="Low complexity" evidence="1">
    <location>
        <begin position="263"/>
        <end position="276"/>
    </location>
</feature>
<feature type="transmembrane region" description="Helical" evidence="2">
    <location>
        <begin position="327"/>
        <end position="348"/>
    </location>
</feature>
<keyword evidence="2" id="KW-1133">Transmembrane helix</keyword>
<accession>A0AAV1M178</accession>
<protein>
    <submittedName>
        <fullName evidence="3">Uncharacterized protein</fullName>
    </submittedName>
</protein>
<proteinExistence type="predicted"/>
<keyword evidence="4" id="KW-1185">Reference proteome</keyword>
<evidence type="ECO:0000256" key="2">
    <source>
        <dbReference type="SAM" id="Phobius"/>
    </source>
</evidence>
<feature type="region of interest" description="Disordered" evidence="1">
    <location>
        <begin position="172"/>
        <end position="285"/>
    </location>
</feature>
<name>A0AAV1M178_9NEOP</name>
<reference evidence="3 4" key="1">
    <citation type="submission" date="2023-11" db="EMBL/GenBank/DDBJ databases">
        <authorList>
            <person name="Hedman E."/>
            <person name="Englund M."/>
            <person name="Stromberg M."/>
            <person name="Nyberg Akerstrom W."/>
            <person name="Nylinder S."/>
            <person name="Jareborg N."/>
            <person name="Kallberg Y."/>
            <person name="Kronander E."/>
        </authorList>
    </citation>
    <scope>NUCLEOTIDE SEQUENCE [LARGE SCALE GENOMIC DNA]</scope>
</reference>
<dbReference type="Proteomes" id="UP001314205">
    <property type="component" value="Unassembled WGS sequence"/>
</dbReference>
<evidence type="ECO:0000256" key="1">
    <source>
        <dbReference type="SAM" id="MobiDB-lite"/>
    </source>
</evidence>
<gene>
    <name evidence="3" type="ORF">PARMNEM_LOCUS20090</name>
</gene>
<dbReference type="AlphaFoldDB" id="A0AAV1M178"/>
<feature type="compositionally biased region" description="Basic and acidic residues" evidence="1">
    <location>
        <begin position="185"/>
        <end position="262"/>
    </location>
</feature>
<keyword evidence="2" id="KW-0812">Transmembrane</keyword>